<dbReference type="EMBL" id="JABSTQ010010516">
    <property type="protein sequence ID" value="KAG0420360.1"/>
    <property type="molecule type" value="Genomic_DNA"/>
</dbReference>
<proteinExistence type="predicted"/>
<protein>
    <submittedName>
        <fullName evidence="1">Uncharacterized protein</fullName>
    </submittedName>
</protein>
<dbReference type="Proteomes" id="UP000805193">
    <property type="component" value="Unassembled WGS sequence"/>
</dbReference>
<evidence type="ECO:0000313" key="2">
    <source>
        <dbReference type="Proteomes" id="UP000805193"/>
    </source>
</evidence>
<feature type="non-terminal residue" evidence="1">
    <location>
        <position position="62"/>
    </location>
</feature>
<organism evidence="1 2">
    <name type="scientific">Ixodes persulcatus</name>
    <name type="common">Taiga tick</name>
    <dbReference type="NCBI Taxonomy" id="34615"/>
    <lineage>
        <taxon>Eukaryota</taxon>
        <taxon>Metazoa</taxon>
        <taxon>Ecdysozoa</taxon>
        <taxon>Arthropoda</taxon>
        <taxon>Chelicerata</taxon>
        <taxon>Arachnida</taxon>
        <taxon>Acari</taxon>
        <taxon>Parasitiformes</taxon>
        <taxon>Ixodida</taxon>
        <taxon>Ixodoidea</taxon>
        <taxon>Ixodidae</taxon>
        <taxon>Ixodinae</taxon>
        <taxon>Ixodes</taxon>
    </lineage>
</organism>
<gene>
    <name evidence="1" type="ORF">HPB47_003531</name>
</gene>
<feature type="non-terminal residue" evidence="1">
    <location>
        <position position="1"/>
    </location>
</feature>
<accession>A0AC60PJM5</accession>
<keyword evidence="2" id="KW-1185">Reference proteome</keyword>
<name>A0AC60PJM5_IXOPE</name>
<reference evidence="1 2" key="1">
    <citation type="journal article" date="2020" name="Cell">
        <title>Large-Scale Comparative Analyses of Tick Genomes Elucidate Their Genetic Diversity and Vector Capacities.</title>
        <authorList>
            <consortium name="Tick Genome and Microbiome Consortium (TIGMIC)"/>
            <person name="Jia N."/>
            <person name="Wang J."/>
            <person name="Shi W."/>
            <person name="Du L."/>
            <person name="Sun Y."/>
            <person name="Zhan W."/>
            <person name="Jiang J.F."/>
            <person name="Wang Q."/>
            <person name="Zhang B."/>
            <person name="Ji P."/>
            <person name="Bell-Sakyi L."/>
            <person name="Cui X.M."/>
            <person name="Yuan T.T."/>
            <person name="Jiang B.G."/>
            <person name="Yang W.F."/>
            <person name="Lam T.T."/>
            <person name="Chang Q.C."/>
            <person name="Ding S.J."/>
            <person name="Wang X.J."/>
            <person name="Zhu J.G."/>
            <person name="Ruan X.D."/>
            <person name="Zhao L."/>
            <person name="Wei J.T."/>
            <person name="Ye R.Z."/>
            <person name="Que T.C."/>
            <person name="Du C.H."/>
            <person name="Zhou Y.H."/>
            <person name="Cheng J.X."/>
            <person name="Dai P.F."/>
            <person name="Guo W.B."/>
            <person name="Han X.H."/>
            <person name="Huang E.J."/>
            <person name="Li L.F."/>
            <person name="Wei W."/>
            <person name="Gao Y.C."/>
            <person name="Liu J.Z."/>
            <person name="Shao H.Z."/>
            <person name="Wang X."/>
            <person name="Wang C.C."/>
            <person name="Yang T.C."/>
            <person name="Huo Q.B."/>
            <person name="Li W."/>
            <person name="Chen H.Y."/>
            <person name="Chen S.E."/>
            <person name="Zhou L.G."/>
            <person name="Ni X.B."/>
            <person name="Tian J.H."/>
            <person name="Sheng Y."/>
            <person name="Liu T."/>
            <person name="Pan Y.S."/>
            <person name="Xia L.Y."/>
            <person name="Li J."/>
            <person name="Zhao F."/>
            <person name="Cao W.C."/>
        </authorList>
    </citation>
    <scope>NUCLEOTIDE SEQUENCE [LARGE SCALE GENOMIC DNA]</scope>
    <source>
        <strain evidence="1">Iper-2018</strain>
    </source>
</reference>
<evidence type="ECO:0000313" key="1">
    <source>
        <dbReference type="EMBL" id="KAG0420360.1"/>
    </source>
</evidence>
<sequence length="62" mass="6792">SGSRRQFTIAFKKAIAYADIHGNLAAQRVQCIGEKHTLLASSETKPGGMQQGEENLISWKDC</sequence>
<comment type="caution">
    <text evidence="1">The sequence shown here is derived from an EMBL/GenBank/DDBJ whole genome shotgun (WGS) entry which is preliminary data.</text>
</comment>